<evidence type="ECO:0000256" key="1">
    <source>
        <dbReference type="ARBA" id="ARBA00006525"/>
    </source>
</evidence>
<dbReference type="InterPro" id="IPR041663">
    <property type="entry name" value="DisA/LigA_HHH"/>
</dbReference>
<comment type="similarity">
    <text evidence="1">Belongs to the DprA/Smf family.</text>
</comment>
<keyword evidence="2" id="KW-0227">DNA damage</keyword>
<dbReference type="EMBL" id="VUOC01000004">
    <property type="protein sequence ID" value="KAA2240525.1"/>
    <property type="molecule type" value="Genomic_DNA"/>
</dbReference>
<reference evidence="7 8" key="1">
    <citation type="submission" date="2019-09" db="EMBL/GenBank/DDBJ databases">
        <title>Chitinophaga ginsengihumi sp. nov., isolated from soil of ginseng rhizosphere.</title>
        <authorList>
            <person name="Lee J."/>
        </authorList>
    </citation>
    <scope>NUCLEOTIDE SEQUENCE [LARGE SCALE GENOMIC DNA]</scope>
    <source>
        <strain evidence="7 8">BN140078</strain>
    </source>
</reference>
<dbReference type="InterPro" id="IPR003488">
    <property type="entry name" value="DprA"/>
</dbReference>
<dbReference type="InterPro" id="IPR036388">
    <property type="entry name" value="WH-like_DNA-bd_sf"/>
</dbReference>
<reference evidence="7 8" key="2">
    <citation type="submission" date="2019-09" db="EMBL/GenBank/DDBJ databases">
        <authorList>
            <person name="Jin C."/>
        </authorList>
    </citation>
    <scope>NUCLEOTIDE SEQUENCE [LARGE SCALE GENOMIC DNA]</scope>
    <source>
        <strain evidence="7 8">BN140078</strain>
    </source>
</reference>
<feature type="domain" description="DisA/LigA helix-hairpin-helix motif" evidence="5">
    <location>
        <begin position="16"/>
        <end position="62"/>
    </location>
</feature>
<evidence type="ECO:0000256" key="2">
    <source>
        <dbReference type="ARBA" id="ARBA00022763"/>
    </source>
</evidence>
<sequence>MFVPNELFHQIALTQISQVGDVTAKKLIDHLGSASAVFKAKQQTLERIPEIGTVRAAAIKRFKGFKRIEEELCFIERYKIQPVFYTDTAYPRRLRDCYDSPLLLYFKGTADLNATHFVNIIGTRNPSRYGREICERLVAELAAHNITIVSGLAYGIDILAHKAALQQELPTIGVLAHGLDRIYPAVHKHTAAAMLENGGLLTDFISQTNPDKQNFPKRNRIVAGMCDATIVIETGLYGGSLITADIANSYNRDVFAIPGRIGDDTSAGCHHLIKTHRAQLVTNAADILELMGWQPVKKPAAVQQRALFVSLSQEEQLVMAAFHEQPEQHIDDIARSCRLPGSLLNNVLMQLEIHCMVKSMPGQKYQYMG</sequence>
<keyword evidence="8" id="KW-1185">Reference proteome</keyword>
<organism evidence="7 8">
    <name type="scientific">Chitinophaga agrisoli</name>
    <dbReference type="NCBI Taxonomy" id="2607653"/>
    <lineage>
        <taxon>Bacteria</taxon>
        <taxon>Pseudomonadati</taxon>
        <taxon>Bacteroidota</taxon>
        <taxon>Chitinophagia</taxon>
        <taxon>Chitinophagales</taxon>
        <taxon>Chitinophagaceae</taxon>
        <taxon>Chitinophaga</taxon>
    </lineage>
</organism>
<feature type="domain" description="Smf/DprA SLOG" evidence="4">
    <location>
        <begin position="83"/>
        <end position="291"/>
    </location>
</feature>
<evidence type="ECO:0000313" key="7">
    <source>
        <dbReference type="EMBL" id="KAA2240525.1"/>
    </source>
</evidence>
<evidence type="ECO:0000259" key="5">
    <source>
        <dbReference type="Pfam" id="PF12826"/>
    </source>
</evidence>
<keyword evidence="3" id="KW-0234">DNA repair</keyword>
<accession>A0A5B2VNB1</accession>
<dbReference type="RefSeq" id="WP_149841703.1">
    <property type="nucleotide sequence ID" value="NZ_VUOC01000004.1"/>
</dbReference>
<dbReference type="GO" id="GO:0009294">
    <property type="term" value="P:DNA-mediated transformation"/>
    <property type="evidence" value="ECO:0007669"/>
    <property type="project" value="InterPro"/>
</dbReference>
<dbReference type="PANTHER" id="PTHR43022">
    <property type="entry name" value="PROTEIN SMF"/>
    <property type="match status" value="1"/>
</dbReference>
<protein>
    <submittedName>
        <fullName evidence="7">DNA-protecting protein DprA</fullName>
    </submittedName>
</protein>
<proteinExistence type="inferred from homology"/>
<dbReference type="Gene3D" id="1.10.10.10">
    <property type="entry name" value="Winged helix-like DNA-binding domain superfamily/Winged helix DNA-binding domain"/>
    <property type="match status" value="1"/>
</dbReference>
<dbReference type="SUPFAM" id="SSF47781">
    <property type="entry name" value="RuvA domain 2-like"/>
    <property type="match status" value="1"/>
</dbReference>
<evidence type="ECO:0000259" key="6">
    <source>
        <dbReference type="Pfam" id="PF17782"/>
    </source>
</evidence>
<dbReference type="NCBIfam" id="TIGR00732">
    <property type="entry name" value="dprA"/>
    <property type="match status" value="1"/>
</dbReference>
<dbReference type="InterPro" id="IPR010994">
    <property type="entry name" value="RuvA_2-like"/>
</dbReference>
<dbReference type="Pfam" id="PF17782">
    <property type="entry name" value="WHD_DprA"/>
    <property type="match status" value="1"/>
</dbReference>
<dbReference type="InterPro" id="IPR041614">
    <property type="entry name" value="DprA_WH"/>
</dbReference>
<evidence type="ECO:0000256" key="3">
    <source>
        <dbReference type="ARBA" id="ARBA00023204"/>
    </source>
</evidence>
<dbReference type="Proteomes" id="UP000324611">
    <property type="component" value="Unassembled WGS sequence"/>
</dbReference>
<dbReference type="InterPro" id="IPR057666">
    <property type="entry name" value="DrpA_SLOG"/>
</dbReference>
<comment type="caution">
    <text evidence="7">The sequence shown here is derived from an EMBL/GenBank/DDBJ whole genome shotgun (WGS) entry which is preliminary data.</text>
</comment>
<dbReference type="GO" id="GO:0006281">
    <property type="term" value="P:DNA repair"/>
    <property type="evidence" value="ECO:0007669"/>
    <property type="project" value="UniProtKB-KW"/>
</dbReference>
<feature type="domain" description="DprA winged helix" evidence="6">
    <location>
        <begin position="310"/>
        <end position="363"/>
    </location>
</feature>
<gene>
    <name evidence="7" type="primary">dprA</name>
    <name evidence="7" type="ORF">F0L74_30710</name>
</gene>
<name>A0A5B2VNB1_9BACT</name>
<evidence type="ECO:0000259" key="4">
    <source>
        <dbReference type="Pfam" id="PF02481"/>
    </source>
</evidence>
<dbReference type="Pfam" id="PF02481">
    <property type="entry name" value="DNA_processg_A"/>
    <property type="match status" value="1"/>
</dbReference>
<dbReference type="SUPFAM" id="SSF102405">
    <property type="entry name" value="MCP/YpsA-like"/>
    <property type="match status" value="1"/>
</dbReference>
<dbReference type="AlphaFoldDB" id="A0A5B2VNB1"/>
<dbReference type="Gene3D" id="3.40.50.450">
    <property type="match status" value="1"/>
</dbReference>
<dbReference type="PANTHER" id="PTHR43022:SF1">
    <property type="entry name" value="PROTEIN SMF"/>
    <property type="match status" value="1"/>
</dbReference>
<dbReference type="Pfam" id="PF12826">
    <property type="entry name" value="HHH_2"/>
    <property type="match status" value="1"/>
</dbReference>
<evidence type="ECO:0000313" key="8">
    <source>
        <dbReference type="Proteomes" id="UP000324611"/>
    </source>
</evidence>